<keyword evidence="2" id="KW-0378">Hydrolase</keyword>
<dbReference type="PANTHER" id="PTHR43433">
    <property type="entry name" value="HYDROLASE, ALPHA/BETA FOLD FAMILY PROTEIN"/>
    <property type="match status" value="1"/>
</dbReference>
<dbReference type="InterPro" id="IPR050471">
    <property type="entry name" value="AB_hydrolase"/>
</dbReference>
<accession>A0A848L994</accession>
<dbReference type="EMBL" id="JABBJJ010000042">
    <property type="protein sequence ID" value="NMO15580.1"/>
    <property type="molecule type" value="Genomic_DNA"/>
</dbReference>
<dbReference type="GO" id="GO:0016787">
    <property type="term" value="F:hydrolase activity"/>
    <property type="evidence" value="ECO:0007669"/>
    <property type="project" value="UniProtKB-KW"/>
</dbReference>
<protein>
    <submittedName>
        <fullName evidence="2">Alpha/beta fold hydrolase</fullName>
    </submittedName>
</protein>
<comment type="caution">
    <text evidence="2">The sequence shown here is derived from an EMBL/GenBank/DDBJ whole genome shotgun (WGS) entry which is preliminary data.</text>
</comment>
<dbReference type="InterPro" id="IPR000073">
    <property type="entry name" value="AB_hydrolase_1"/>
</dbReference>
<name>A0A848L994_9BACT</name>
<gene>
    <name evidence="2" type="ORF">HG543_12050</name>
</gene>
<dbReference type="AlphaFoldDB" id="A0A848L994"/>
<dbReference type="Proteomes" id="UP000518300">
    <property type="component" value="Unassembled WGS sequence"/>
</dbReference>
<dbReference type="Pfam" id="PF00561">
    <property type="entry name" value="Abhydrolase_1"/>
    <property type="match status" value="1"/>
</dbReference>
<sequence length="277" mass="30364">MHRGCNLSWFVEGQGVPVVLIQGSGVGANGWRPQLDALTPRFQCLCFDNRAYGRSVPSAEPLSLELMAEDVLALMDAQGWPSAHLVGHSMGGLIAQYVARRARARVRSLALLCTFANGKAPSRLTPWLVRIGLRTRIGTRRMRRRAFMEMVLTHEELSAADPDTLAEKLGRLFDRDLSESPPILMQQVRTMARADARPFLSELAGIPTLVASAEHDRIATPDSGRELARGLPGARYIELTGTAHAMTITRAAEVNALLTEHLAQAERNFHSATPVAR</sequence>
<evidence type="ECO:0000313" key="2">
    <source>
        <dbReference type="EMBL" id="NMO15580.1"/>
    </source>
</evidence>
<reference evidence="2 3" key="1">
    <citation type="submission" date="2020-04" db="EMBL/GenBank/DDBJ databases">
        <title>Draft genome of Pyxidicoccus fallax type strain.</title>
        <authorList>
            <person name="Whitworth D.E."/>
        </authorList>
    </citation>
    <scope>NUCLEOTIDE SEQUENCE [LARGE SCALE GENOMIC DNA]</scope>
    <source>
        <strain evidence="2 3">DSM 14698</strain>
    </source>
</reference>
<dbReference type="SUPFAM" id="SSF53474">
    <property type="entry name" value="alpha/beta-Hydrolases"/>
    <property type="match status" value="1"/>
</dbReference>
<dbReference type="InterPro" id="IPR029058">
    <property type="entry name" value="AB_hydrolase_fold"/>
</dbReference>
<evidence type="ECO:0000259" key="1">
    <source>
        <dbReference type="Pfam" id="PF00561"/>
    </source>
</evidence>
<dbReference type="PANTHER" id="PTHR43433:SF5">
    <property type="entry name" value="AB HYDROLASE-1 DOMAIN-CONTAINING PROTEIN"/>
    <property type="match status" value="1"/>
</dbReference>
<feature type="domain" description="AB hydrolase-1" evidence="1">
    <location>
        <begin position="17"/>
        <end position="248"/>
    </location>
</feature>
<organism evidence="2 3">
    <name type="scientific">Pyxidicoccus fallax</name>
    <dbReference type="NCBI Taxonomy" id="394095"/>
    <lineage>
        <taxon>Bacteria</taxon>
        <taxon>Pseudomonadati</taxon>
        <taxon>Myxococcota</taxon>
        <taxon>Myxococcia</taxon>
        <taxon>Myxococcales</taxon>
        <taxon>Cystobacterineae</taxon>
        <taxon>Myxococcaceae</taxon>
        <taxon>Pyxidicoccus</taxon>
    </lineage>
</organism>
<dbReference type="Gene3D" id="3.40.50.1820">
    <property type="entry name" value="alpha/beta hydrolase"/>
    <property type="match status" value="1"/>
</dbReference>
<keyword evidence="3" id="KW-1185">Reference proteome</keyword>
<proteinExistence type="predicted"/>
<evidence type="ECO:0000313" key="3">
    <source>
        <dbReference type="Proteomes" id="UP000518300"/>
    </source>
</evidence>